<accession>A0AAN7M9P0</accession>
<feature type="transmembrane region" description="Helical" evidence="6">
    <location>
        <begin position="580"/>
        <end position="601"/>
    </location>
</feature>
<feature type="transmembrane region" description="Helical" evidence="6">
    <location>
        <begin position="313"/>
        <end position="331"/>
    </location>
</feature>
<dbReference type="GO" id="GO:0015297">
    <property type="term" value="F:antiporter activity"/>
    <property type="evidence" value="ECO:0007669"/>
    <property type="project" value="InterPro"/>
</dbReference>
<gene>
    <name evidence="7" type="ORF">SAY86_022790</name>
</gene>
<keyword evidence="3 6" id="KW-0812">Transmembrane</keyword>
<feature type="transmembrane region" description="Helical" evidence="6">
    <location>
        <begin position="393"/>
        <end position="415"/>
    </location>
</feature>
<reference evidence="7 8" key="1">
    <citation type="journal article" date="2023" name="Hortic Res">
        <title>Pangenome of water caltrop reveals structural variations and asymmetric subgenome divergence after allopolyploidization.</title>
        <authorList>
            <person name="Zhang X."/>
            <person name="Chen Y."/>
            <person name="Wang L."/>
            <person name="Yuan Y."/>
            <person name="Fang M."/>
            <person name="Shi L."/>
            <person name="Lu R."/>
            <person name="Comes H.P."/>
            <person name="Ma Y."/>
            <person name="Chen Y."/>
            <person name="Huang G."/>
            <person name="Zhou Y."/>
            <person name="Zheng Z."/>
            <person name="Qiu Y."/>
        </authorList>
    </citation>
    <scope>NUCLEOTIDE SEQUENCE [LARGE SCALE GENOMIC DNA]</scope>
    <source>
        <strain evidence="7">F231</strain>
    </source>
</reference>
<proteinExistence type="inferred from homology"/>
<keyword evidence="8" id="KW-1185">Reference proteome</keyword>
<protein>
    <recommendedName>
        <fullName evidence="6">Protein DETOXIFICATION</fullName>
    </recommendedName>
    <alternativeName>
        <fullName evidence="6">Multidrug and toxic compound extrusion protein</fullName>
    </alternativeName>
</protein>
<feature type="transmembrane region" description="Helical" evidence="6">
    <location>
        <begin position="556"/>
        <end position="574"/>
    </location>
</feature>
<evidence type="ECO:0000256" key="3">
    <source>
        <dbReference type="ARBA" id="ARBA00022692"/>
    </source>
</evidence>
<dbReference type="GO" id="GO:0042910">
    <property type="term" value="F:xenobiotic transmembrane transporter activity"/>
    <property type="evidence" value="ECO:0007669"/>
    <property type="project" value="InterPro"/>
</dbReference>
<comment type="subcellular location">
    <subcellularLocation>
        <location evidence="1">Membrane</location>
        <topology evidence="1">Multi-pass membrane protein</topology>
    </subcellularLocation>
</comment>
<organism evidence="7 8">
    <name type="scientific">Trapa natans</name>
    <name type="common">Water chestnut</name>
    <dbReference type="NCBI Taxonomy" id="22666"/>
    <lineage>
        <taxon>Eukaryota</taxon>
        <taxon>Viridiplantae</taxon>
        <taxon>Streptophyta</taxon>
        <taxon>Embryophyta</taxon>
        <taxon>Tracheophyta</taxon>
        <taxon>Spermatophyta</taxon>
        <taxon>Magnoliopsida</taxon>
        <taxon>eudicotyledons</taxon>
        <taxon>Gunneridae</taxon>
        <taxon>Pentapetalae</taxon>
        <taxon>rosids</taxon>
        <taxon>malvids</taxon>
        <taxon>Myrtales</taxon>
        <taxon>Lythraceae</taxon>
        <taxon>Trapa</taxon>
    </lineage>
</organism>
<keyword evidence="4 6" id="KW-1133">Transmembrane helix</keyword>
<evidence type="ECO:0000256" key="6">
    <source>
        <dbReference type="RuleBase" id="RU004914"/>
    </source>
</evidence>
<feature type="transmembrane region" description="Helical" evidence="6">
    <location>
        <begin position="186"/>
        <end position="212"/>
    </location>
</feature>
<comment type="similarity">
    <text evidence="2 6">Belongs to the multi antimicrobial extrusion (MATE) (TC 2.A.66.1) family.</text>
</comment>
<dbReference type="EMBL" id="JAXQNO010000008">
    <property type="protein sequence ID" value="KAK4792355.1"/>
    <property type="molecule type" value="Genomic_DNA"/>
</dbReference>
<sequence>MAYEFILCHLRYSRKISQSPGLVSAIWYGILARPPWTDSDSDQWLRKLDAGGKEKLAGRLATSAFQPPRRAFIYRSYGASRLRTHPPTLLRSRTPSLCSTLRFSPSSPSPKSSRRAIIQPPSCILSDSQGLVDDSPAGTPLEVSGNGAPIPALPIEDRAAKEEATVVSKKREDLANKSILDQIKEIVMFSGPATGLWICAPLMSLISTAVIGQGSSTELAALGPGTVFCDNMNLLFMFLSIATSNMVATSLAKGGKNDVQHQISILLFVGLTCGTLMLLFTQFLGFQALTAFAGPKNAHIIPAATKYVKIRGLAWPAILYGLVAQSSSLGMKDSMGPLKSLLVASTVNGLGHLILCTMLGYGIVGAAWATLASQIVAAYMMIQALNMKGYNSFAISVPSASEFLQIFGIAAPVFVTMFSKVAFYSLITYFATAMGTNTVAAHQVMIQMYGMCVVWGEPLSQTAQSFMPELMYGRNRSLEKARMLLKSLMIIGAILGLVISGIGASVPGFFPNIFTSDQSVIQEMHKVLLFFFVALSATPCTHSLEGTLLAGRDFKFVSLAMSGCFCLGALLLFLVSSRGFGLPGCWCALVGFQWARFFLALKRLLSPTGMLYDENTNHYQVGKLKAA</sequence>
<dbReference type="CDD" id="cd13136">
    <property type="entry name" value="MATE_DinF_like"/>
    <property type="match status" value="1"/>
</dbReference>
<dbReference type="PANTHER" id="PTHR42893">
    <property type="entry name" value="PROTEIN DETOXIFICATION 44, CHLOROPLASTIC-RELATED"/>
    <property type="match status" value="1"/>
</dbReference>
<dbReference type="Pfam" id="PF01554">
    <property type="entry name" value="MatE"/>
    <property type="match status" value="1"/>
</dbReference>
<feature type="transmembrane region" description="Helical" evidence="6">
    <location>
        <begin position="232"/>
        <end position="252"/>
    </location>
</feature>
<feature type="transmembrane region" description="Helical" evidence="6">
    <location>
        <begin position="264"/>
        <end position="293"/>
    </location>
</feature>
<dbReference type="AlphaFoldDB" id="A0AAN7M9P0"/>
<dbReference type="GO" id="GO:0016020">
    <property type="term" value="C:membrane"/>
    <property type="evidence" value="ECO:0007669"/>
    <property type="project" value="UniProtKB-SubCell"/>
</dbReference>
<dbReference type="Proteomes" id="UP001346149">
    <property type="component" value="Unassembled WGS sequence"/>
</dbReference>
<keyword evidence="5 6" id="KW-0472">Membrane</keyword>
<evidence type="ECO:0000256" key="1">
    <source>
        <dbReference type="ARBA" id="ARBA00004141"/>
    </source>
</evidence>
<dbReference type="NCBIfam" id="TIGR00797">
    <property type="entry name" value="matE"/>
    <property type="match status" value="1"/>
</dbReference>
<comment type="caution">
    <text evidence="7">The sequence shown here is derived from an EMBL/GenBank/DDBJ whole genome shotgun (WGS) entry which is preliminary data.</text>
</comment>
<dbReference type="InterPro" id="IPR002528">
    <property type="entry name" value="MATE_fam"/>
</dbReference>
<dbReference type="PANTHER" id="PTHR42893:SF41">
    <property type="entry name" value="PROTEIN DETOXIFICATION"/>
    <property type="match status" value="1"/>
</dbReference>
<feature type="transmembrane region" description="Helical" evidence="6">
    <location>
        <begin position="421"/>
        <end position="441"/>
    </location>
</feature>
<dbReference type="InterPro" id="IPR044644">
    <property type="entry name" value="DinF-like"/>
</dbReference>
<feature type="transmembrane region" description="Helical" evidence="6">
    <location>
        <begin position="484"/>
        <end position="507"/>
    </location>
</feature>
<evidence type="ECO:0000313" key="7">
    <source>
        <dbReference type="EMBL" id="KAK4792355.1"/>
    </source>
</evidence>
<evidence type="ECO:0000313" key="8">
    <source>
        <dbReference type="Proteomes" id="UP001346149"/>
    </source>
</evidence>
<evidence type="ECO:0000256" key="2">
    <source>
        <dbReference type="ARBA" id="ARBA00010199"/>
    </source>
</evidence>
<evidence type="ECO:0000256" key="5">
    <source>
        <dbReference type="ARBA" id="ARBA00023136"/>
    </source>
</evidence>
<feature type="transmembrane region" description="Helical" evidence="6">
    <location>
        <begin position="527"/>
        <end position="544"/>
    </location>
</feature>
<evidence type="ECO:0000256" key="4">
    <source>
        <dbReference type="ARBA" id="ARBA00022989"/>
    </source>
</evidence>
<name>A0AAN7M9P0_TRANT</name>